<dbReference type="InterPro" id="IPR050932">
    <property type="entry name" value="TM2D1-3-like"/>
</dbReference>
<keyword evidence="3 5" id="KW-1133">Transmembrane helix</keyword>
<dbReference type="EMBL" id="JABFTV010000007">
    <property type="protein sequence ID" value="MCE8025234.1"/>
    <property type="molecule type" value="Genomic_DNA"/>
</dbReference>
<name>A0ABS9ATX2_9GAMM</name>
<dbReference type="Proteomes" id="UP001320272">
    <property type="component" value="Unassembled WGS sequence"/>
</dbReference>
<evidence type="ECO:0000256" key="3">
    <source>
        <dbReference type="ARBA" id="ARBA00022989"/>
    </source>
</evidence>
<evidence type="ECO:0000259" key="6">
    <source>
        <dbReference type="Pfam" id="PF05154"/>
    </source>
</evidence>
<evidence type="ECO:0000256" key="2">
    <source>
        <dbReference type="ARBA" id="ARBA00022692"/>
    </source>
</evidence>
<evidence type="ECO:0000256" key="4">
    <source>
        <dbReference type="ARBA" id="ARBA00023136"/>
    </source>
</evidence>
<accession>A0ABS9ATX2</accession>
<evidence type="ECO:0000256" key="1">
    <source>
        <dbReference type="ARBA" id="ARBA00004141"/>
    </source>
</evidence>
<keyword evidence="4 5" id="KW-0472">Membrane</keyword>
<reference evidence="7 8" key="1">
    <citation type="journal article" date="2021" name="Front. Microbiol.">
        <title>Aerobic Denitrification and Heterotrophic Sulfur Oxidation in the Genus Halomonas Revealed by Six Novel Species Characterizations and Genome-Based Analysis.</title>
        <authorList>
            <person name="Wang L."/>
            <person name="Shao Z."/>
        </authorList>
    </citation>
    <scope>NUCLEOTIDE SEQUENCE [LARGE SCALE GENOMIC DNA]</scope>
    <source>
        <strain evidence="7 8">MCCC 1A11058</strain>
    </source>
</reference>
<dbReference type="PANTHER" id="PTHR21016">
    <property type="entry name" value="BETA-AMYLOID BINDING PROTEIN-RELATED"/>
    <property type="match status" value="1"/>
</dbReference>
<comment type="caution">
    <text evidence="7">The sequence shown here is derived from an EMBL/GenBank/DDBJ whole genome shotgun (WGS) entry which is preliminary data.</text>
</comment>
<protein>
    <submittedName>
        <fullName evidence="7">TM2 domain-containing protein</fullName>
    </submittedName>
</protein>
<feature type="domain" description="TM2" evidence="6">
    <location>
        <begin position="3"/>
        <end position="50"/>
    </location>
</feature>
<gene>
    <name evidence="7" type="ORF">HOP59_13970</name>
</gene>
<feature type="transmembrane region" description="Helical" evidence="5">
    <location>
        <begin position="7"/>
        <end position="26"/>
    </location>
</feature>
<dbReference type="Pfam" id="PF05154">
    <property type="entry name" value="TM2"/>
    <property type="match status" value="1"/>
</dbReference>
<evidence type="ECO:0000313" key="7">
    <source>
        <dbReference type="EMBL" id="MCE8025234.1"/>
    </source>
</evidence>
<evidence type="ECO:0000313" key="8">
    <source>
        <dbReference type="Proteomes" id="UP001320272"/>
    </source>
</evidence>
<organism evidence="7 8">
    <name type="scientific">Billgrantia aerodenitrificans</name>
    <dbReference type="NCBI Taxonomy" id="2733483"/>
    <lineage>
        <taxon>Bacteria</taxon>
        <taxon>Pseudomonadati</taxon>
        <taxon>Pseudomonadota</taxon>
        <taxon>Gammaproteobacteria</taxon>
        <taxon>Oceanospirillales</taxon>
        <taxon>Halomonadaceae</taxon>
        <taxon>Billgrantia</taxon>
    </lineage>
</organism>
<evidence type="ECO:0000256" key="5">
    <source>
        <dbReference type="SAM" id="Phobius"/>
    </source>
</evidence>
<comment type="subcellular location">
    <subcellularLocation>
        <location evidence="1">Membrane</location>
        <topology evidence="1">Multi-pass membrane protein</topology>
    </subcellularLocation>
</comment>
<dbReference type="PANTHER" id="PTHR21016:SF25">
    <property type="entry name" value="TM2 DOMAIN-CONTAINING PROTEIN DDB_G0277895-RELATED"/>
    <property type="match status" value="1"/>
</dbReference>
<sequence length="97" mass="11235">MKQKNRIIALVLAMFLGFFGVDRFYLGKWKTGILKAVTLGGFLLWWFIDGALLLMDAFFHSLGKQKGFVKDGSGNELKYGLSMYRLQNGRFEQDWFK</sequence>
<proteinExistence type="predicted"/>
<dbReference type="InterPro" id="IPR007829">
    <property type="entry name" value="TM2"/>
</dbReference>
<feature type="transmembrane region" description="Helical" evidence="5">
    <location>
        <begin position="32"/>
        <end position="55"/>
    </location>
</feature>
<keyword evidence="8" id="KW-1185">Reference proteome</keyword>
<keyword evidence="2 5" id="KW-0812">Transmembrane</keyword>